<evidence type="ECO:0000313" key="1">
    <source>
        <dbReference type="EMBL" id="HGY56907.1"/>
    </source>
</evidence>
<dbReference type="AlphaFoldDB" id="A0A7V4U3V6"/>
<name>A0A7V4U3V6_CALAY</name>
<comment type="caution">
    <text evidence="1">The sequence shown here is derived from an EMBL/GenBank/DDBJ whole genome shotgun (WGS) entry which is preliminary data.</text>
</comment>
<dbReference type="EMBL" id="DRQG01000139">
    <property type="protein sequence ID" value="HGY56907.1"/>
    <property type="molecule type" value="Genomic_DNA"/>
</dbReference>
<dbReference type="Proteomes" id="UP000885779">
    <property type="component" value="Unassembled WGS sequence"/>
</dbReference>
<protein>
    <submittedName>
        <fullName evidence="1">Uncharacterized protein</fullName>
    </submittedName>
</protein>
<reference evidence="1" key="1">
    <citation type="journal article" date="2020" name="mSystems">
        <title>Genome- and Community-Level Interaction Insights into Carbon Utilization and Element Cycling Functions of Hydrothermarchaeota in Hydrothermal Sediment.</title>
        <authorList>
            <person name="Zhou Z."/>
            <person name="Liu Y."/>
            <person name="Xu W."/>
            <person name="Pan J."/>
            <person name="Luo Z.H."/>
            <person name="Li M."/>
        </authorList>
    </citation>
    <scope>NUCLEOTIDE SEQUENCE [LARGE SCALE GENOMIC DNA]</scope>
    <source>
        <strain evidence="1">HyVt-577</strain>
    </source>
</reference>
<organism evidence="1">
    <name type="scientific">Caldithrix abyssi</name>
    <dbReference type="NCBI Taxonomy" id="187145"/>
    <lineage>
        <taxon>Bacteria</taxon>
        <taxon>Pseudomonadati</taxon>
        <taxon>Calditrichota</taxon>
        <taxon>Calditrichia</taxon>
        <taxon>Calditrichales</taxon>
        <taxon>Calditrichaceae</taxon>
        <taxon>Caldithrix</taxon>
    </lineage>
</organism>
<sequence>MVENPLKSYIPDSVFEFLVKNNLLREKGVRDFIIRQYFHRLKKEHSTQEAIDMLQKEYPYLQYETIRKIIYQKHRIKERQYFYLF</sequence>
<proteinExistence type="predicted"/>
<accession>A0A7V4U3V6</accession>
<gene>
    <name evidence="1" type="ORF">ENK44_14460</name>
</gene>